<dbReference type="EMBL" id="CP015101">
    <property type="protein sequence ID" value="ASJ04666.1"/>
    <property type="molecule type" value="Genomic_DNA"/>
</dbReference>
<name>A0A2Z2MFH2_9EURY</name>
<gene>
    <name evidence="1" type="ORF">A3L01_04520</name>
</gene>
<protein>
    <submittedName>
        <fullName evidence="1">Uncharacterized protein</fullName>
    </submittedName>
</protein>
<evidence type="ECO:0000313" key="1">
    <source>
        <dbReference type="EMBL" id="ASJ04666.1"/>
    </source>
</evidence>
<keyword evidence="2" id="KW-1185">Reference proteome</keyword>
<evidence type="ECO:0000313" key="2">
    <source>
        <dbReference type="Proteomes" id="UP000250272"/>
    </source>
</evidence>
<dbReference type="OrthoDB" id="359391at2157"/>
<reference evidence="1 2" key="1">
    <citation type="submission" date="2016-04" db="EMBL/GenBank/DDBJ databases">
        <title>Complete genome sequence of Thermococcus barossii type strain SHCK-94.</title>
        <authorList>
            <person name="Oger P.M."/>
        </authorList>
    </citation>
    <scope>NUCLEOTIDE SEQUENCE [LARGE SCALE GENOMIC DNA]</scope>
    <source>
        <strain evidence="1 2">SHCK-94</strain>
    </source>
</reference>
<dbReference type="GeneID" id="33326009"/>
<dbReference type="Proteomes" id="UP000250272">
    <property type="component" value="Chromosome"/>
</dbReference>
<organism evidence="1 2">
    <name type="scientific">Thermococcus barossii</name>
    <dbReference type="NCBI Taxonomy" id="54077"/>
    <lineage>
        <taxon>Archaea</taxon>
        <taxon>Methanobacteriati</taxon>
        <taxon>Methanobacteriota</taxon>
        <taxon>Thermococci</taxon>
        <taxon>Thermococcales</taxon>
        <taxon>Thermococcaceae</taxon>
        <taxon>Thermococcus</taxon>
    </lineage>
</organism>
<sequence length="619" mass="71527">MNNILMKVYYTPANVKDDPDRVNIIVVTDEDDKEKIDNRIRRYCAQKKKPLVYKYDETGISEYPPLAKIKDFPNQLLKSSLKEKDEIKVVKDMFETLRKFLYTSAKHQTRYLGMIITEEYVFLYHYIPKPAVTFEGDSIKEFIKYFDESTINWFIFYTTGSNITSLISNNTKGNSYFEFNDSDNVIYAHAKQGNSGLSVIIDRDIEYEQNGEVLFRVGYKPNTDIVLDTSADAIEDELFNNNNPIVVNLDNGIVTIEGFSAPLTIKEVKVGTDTYTKEHFEVAKHHITYKRLHIEEIFERIKFYLKKLDPIEIIDTPGGLKFIYEAKVSQKDREPKKYEMKKSAIISYPRDTKLKPGKTLYYIFPGRRKKSNYTELVQTISNDLSAHCNVDIVEISSFKHTYQLLEIGRISLFVRIKDEESKLAKRIATHINRIVSSLDQNKTPSNLLYKRLLSIIGLIEISRLLVSAKLKEILSLSAKQAIAQILKNEYGSGPSMAIRELDKLGVDLKAGIRRDNQKGLFDSSPSKFAEKIKEKMKRREDIVVYLIGINEDTKDFSPVPLNKVRDEFITSAKEKIEEDSTWRVIELTPIPLNEREGVLLLIAMRQQGQVSPDERQYHH</sequence>
<dbReference type="AlphaFoldDB" id="A0A2Z2MFH2"/>
<dbReference type="KEGG" id="tbs:A3L01_04520"/>
<proteinExistence type="predicted"/>
<accession>A0A2Z2MFH2</accession>
<dbReference type="RefSeq" id="WP_088864684.1">
    <property type="nucleotide sequence ID" value="NZ_CP015101.1"/>
</dbReference>